<feature type="compositionally biased region" description="Polar residues" evidence="2">
    <location>
        <begin position="1"/>
        <end position="10"/>
    </location>
</feature>
<dbReference type="Pfam" id="PF11250">
    <property type="entry name" value="FAF"/>
    <property type="match status" value="1"/>
</dbReference>
<feature type="domain" description="FAF" evidence="3">
    <location>
        <begin position="113"/>
        <end position="171"/>
    </location>
</feature>
<name>A0A1R3IT67_COCAP</name>
<feature type="region of interest" description="Disordered" evidence="2">
    <location>
        <begin position="1"/>
        <end position="20"/>
    </location>
</feature>
<gene>
    <name evidence="4" type="ORF">CCACVL1_10006</name>
</gene>
<sequence length="312" mass="34703">MQPQEYFSTPSSSSSSSSSDIQLSLEPLTICPKKNQTEKHCKSCMIASTVVFSSASSLIGDYIGMESCFDVDKTEEQLELFLSKSSVTSSDGDLISGVCSKIRHRCRRTKKREFPPPIPSLARTENLNSHMPWVLKRYYTSDGRLILREERVKHHEYFRAHRSNGRLTLHLVPLDDDYDDEINDLGPIKEDIEIEDDHHEIDQQEEEEERMGNNGTHQDSDFNSNIIANADDDNSNVVAEGIEDINKSGILIEESNSMVKCSSVAENPSIENGIAAAAAATGNFLNYSSVSVRASPTCFLGMPMPAIRPVHS</sequence>
<proteinExistence type="inferred from homology"/>
<evidence type="ECO:0000256" key="2">
    <source>
        <dbReference type="SAM" id="MobiDB-lite"/>
    </source>
</evidence>
<dbReference type="InterPro" id="IPR021410">
    <property type="entry name" value="FAF"/>
</dbReference>
<dbReference type="InterPro" id="IPR046431">
    <property type="entry name" value="FAF_dom"/>
</dbReference>
<evidence type="ECO:0000313" key="5">
    <source>
        <dbReference type="Proteomes" id="UP000188268"/>
    </source>
</evidence>
<reference evidence="4 5" key="1">
    <citation type="submission" date="2013-09" db="EMBL/GenBank/DDBJ databases">
        <title>Corchorus capsularis genome sequencing.</title>
        <authorList>
            <person name="Alam M."/>
            <person name="Haque M.S."/>
            <person name="Islam M.S."/>
            <person name="Emdad E.M."/>
            <person name="Islam M.M."/>
            <person name="Ahmed B."/>
            <person name="Halim A."/>
            <person name="Hossen Q.M.M."/>
            <person name="Hossain M.Z."/>
            <person name="Ahmed R."/>
            <person name="Khan M.M."/>
            <person name="Islam R."/>
            <person name="Rashid M.M."/>
            <person name="Khan S.A."/>
            <person name="Rahman M.S."/>
            <person name="Alam M."/>
        </authorList>
    </citation>
    <scope>NUCLEOTIDE SEQUENCE [LARGE SCALE GENOMIC DNA]</scope>
    <source>
        <strain evidence="5">cv. CVL-1</strain>
        <tissue evidence="4">Whole seedling</tissue>
    </source>
</reference>
<comment type="similarity">
    <text evidence="1">Belongs to the fantastic four family.</text>
</comment>
<evidence type="ECO:0000259" key="3">
    <source>
        <dbReference type="Pfam" id="PF11250"/>
    </source>
</evidence>
<dbReference type="PANTHER" id="PTHR33155:SF17">
    <property type="entry name" value="F2E2.18-RELATED"/>
    <property type="match status" value="1"/>
</dbReference>
<dbReference type="STRING" id="210143.A0A1R3IT67"/>
<accession>A0A1R3IT67</accession>
<evidence type="ECO:0000256" key="1">
    <source>
        <dbReference type="ARBA" id="ARBA00008690"/>
    </source>
</evidence>
<dbReference type="OrthoDB" id="1928183at2759"/>
<dbReference type="OMA" id="DDQDPQC"/>
<organism evidence="4 5">
    <name type="scientific">Corchorus capsularis</name>
    <name type="common">Jute</name>
    <dbReference type="NCBI Taxonomy" id="210143"/>
    <lineage>
        <taxon>Eukaryota</taxon>
        <taxon>Viridiplantae</taxon>
        <taxon>Streptophyta</taxon>
        <taxon>Embryophyta</taxon>
        <taxon>Tracheophyta</taxon>
        <taxon>Spermatophyta</taxon>
        <taxon>Magnoliopsida</taxon>
        <taxon>eudicotyledons</taxon>
        <taxon>Gunneridae</taxon>
        <taxon>Pentapetalae</taxon>
        <taxon>rosids</taxon>
        <taxon>malvids</taxon>
        <taxon>Malvales</taxon>
        <taxon>Malvaceae</taxon>
        <taxon>Grewioideae</taxon>
        <taxon>Apeibeae</taxon>
        <taxon>Corchorus</taxon>
    </lineage>
</organism>
<dbReference type="PANTHER" id="PTHR33155">
    <property type="entry name" value="FANTASTIC FOUR-LIKE PROTEIN (DUF3049)"/>
    <property type="match status" value="1"/>
</dbReference>
<dbReference type="AlphaFoldDB" id="A0A1R3IT67"/>
<dbReference type="EMBL" id="AWWV01009560">
    <property type="protein sequence ID" value="OMO85765.1"/>
    <property type="molecule type" value="Genomic_DNA"/>
</dbReference>
<evidence type="ECO:0000313" key="4">
    <source>
        <dbReference type="EMBL" id="OMO85765.1"/>
    </source>
</evidence>
<comment type="caution">
    <text evidence="4">The sequence shown here is derived from an EMBL/GenBank/DDBJ whole genome shotgun (WGS) entry which is preliminary data.</text>
</comment>
<dbReference type="Proteomes" id="UP000188268">
    <property type="component" value="Unassembled WGS sequence"/>
</dbReference>
<protein>
    <recommendedName>
        <fullName evidence="3">FAF domain-containing protein</fullName>
    </recommendedName>
</protein>
<keyword evidence="5" id="KW-1185">Reference proteome</keyword>
<dbReference type="Gramene" id="OMO85765">
    <property type="protein sequence ID" value="OMO85765"/>
    <property type="gene ID" value="CCACVL1_10006"/>
</dbReference>